<feature type="domain" description="EamA" evidence="6">
    <location>
        <begin position="31"/>
        <end position="156"/>
    </location>
</feature>
<feature type="transmembrane region" description="Helical" evidence="5">
    <location>
        <begin position="227"/>
        <end position="251"/>
    </location>
</feature>
<name>A0A2X2DG22_PSELU</name>
<evidence type="ECO:0000259" key="6">
    <source>
        <dbReference type="Pfam" id="PF00892"/>
    </source>
</evidence>
<gene>
    <name evidence="7" type="primary">eamA_1</name>
    <name evidence="7" type="ORF">NCTC11842_05468</name>
</gene>
<feature type="transmembrane region" description="Helical" evidence="5">
    <location>
        <begin position="288"/>
        <end position="312"/>
    </location>
</feature>
<feature type="transmembrane region" description="Helical" evidence="5">
    <location>
        <begin position="141"/>
        <end position="157"/>
    </location>
</feature>
<evidence type="ECO:0000256" key="3">
    <source>
        <dbReference type="ARBA" id="ARBA00022989"/>
    </source>
</evidence>
<feature type="transmembrane region" description="Helical" evidence="5">
    <location>
        <begin position="113"/>
        <end position="134"/>
    </location>
</feature>
<dbReference type="Proteomes" id="UP000250443">
    <property type="component" value="Unassembled WGS sequence"/>
</dbReference>
<evidence type="ECO:0000256" key="4">
    <source>
        <dbReference type="ARBA" id="ARBA00023136"/>
    </source>
</evidence>
<dbReference type="InterPro" id="IPR050638">
    <property type="entry name" value="AA-Vitamin_Transporters"/>
</dbReference>
<dbReference type="PANTHER" id="PTHR32322">
    <property type="entry name" value="INNER MEMBRANE TRANSPORTER"/>
    <property type="match status" value="1"/>
</dbReference>
<sequence>MGPVRDARPALFRSLRLPHLDNGLHMSPKDLLLALVVIVAWGLNFVVIKIGLHGVPPMLLGALRFTLAALPAVFFVKRPAISWKWLLAYGATISLGQFSFLFSAMYVGMPAGLASLVLQAQAFFTLLMAVLFLGERFRPQNLIGLIIAAGGLIFIGMESGGNLSVLGFVLTLCAAAMWGMGNIVTKRIGQVEMLGLVVWGSIVPPIPFYLLSYWLEGPDRIVSALQGISTSSILAVIYLAFIATLLGYCLWSRLLSRYPASQVAPFSLLVPIIGIASAAVFLDEQLTSFQLVGALLVMGGLAVNVFGGRLFAPRQRVLN</sequence>
<keyword evidence="4 5" id="KW-0472">Membrane</keyword>
<organism evidence="7 8">
    <name type="scientific">Pseudomonas luteola</name>
    <dbReference type="NCBI Taxonomy" id="47886"/>
    <lineage>
        <taxon>Bacteria</taxon>
        <taxon>Pseudomonadati</taxon>
        <taxon>Pseudomonadota</taxon>
        <taxon>Gammaproteobacteria</taxon>
        <taxon>Pseudomonadales</taxon>
        <taxon>Pseudomonadaceae</taxon>
        <taxon>Pseudomonas</taxon>
    </lineage>
</organism>
<feature type="transmembrane region" description="Helical" evidence="5">
    <location>
        <begin position="85"/>
        <end position="107"/>
    </location>
</feature>
<feature type="transmembrane region" description="Helical" evidence="5">
    <location>
        <begin position="196"/>
        <end position="215"/>
    </location>
</feature>
<dbReference type="Pfam" id="PF00892">
    <property type="entry name" value="EamA"/>
    <property type="match status" value="2"/>
</dbReference>
<evidence type="ECO:0000313" key="7">
    <source>
        <dbReference type="EMBL" id="SPZ16436.1"/>
    </source>
</evidence>
<feature type="transmembrane region" description="Helical" evidence="5">
    <location>
        <begin position="31"/>
        <end position="52"/>
    </location>
</feature>
<dbReference type="EMBL" id="UAUF01000015">
    <property type="protein sequence ID" value="SPZ16436.1"/>
    <property type="molecule type" value="Genomic_DNA"/>
</dbReference>
<proteinExistence type="predicted"/>
<comment type="subcellular location">
    <subcellularLocation>
        <location evidence="1">Membrane</location>
        <topology evidence="1">Multi-pass membrane protein</topology>
    </subcellularLocation>
</comment>
<evidence type="ECO:0000313" key="8">
    <source>
        <dbReference type="Proteomes" id="UP000250443"/>
    </source>
</evidence>
<dbReference type="PANTHER" id="PTHR32322:SF9">
    <property type="entry name" value="AMINO-ACID METABOLITE EFFLUX PUMP-RELATED"/>
    <property type="match status" value="1"/>
</dbReference>
<dbReference type="Gene3D" id="1.10.3730.20">
    <property type="match status" value="1"/>
</dbReference>
<dbReference type="InterPro" id="IPR000620">
    <property type="entry name" value="EamA_dom"/>
</dbReference>
<keyword evidence="3 5" id="KW-1133">Transmembrane helix</keyword>
<evidence type="ECO:0000256" key="1">
    <source>
        <dbReference type="ARBA" id="ARBA00004141"/>
    </source>
</evidence>
<accession>A0A2X2DG22</accession>
<feature type="transmembrane region" description="Helical" evidence="5">
    <location>
        <begin position="58"/>
        <end position="76"/>
    </location>
</feature>
<dbReference type="GO" id="GO:0016020">
    <property type="term" value="C:membrane"/>
    <property type="evidence" value="ECO:0007669"/>
    <property type="project" value="UniProtKB-SubCell"/>
</dbReference>
<keyword evidence="2 5" id="KW-0812">Transmembrane</keyword>
<feature type="domain" description="EamA" evidence="6">
    <location>
        <begin position="166"/>
        <end position="305"/>
    </location>
</feature>
<feature type="transmembrane region" description="Helical" evidence="5">
    <location>
        <begin position="163"/>
        <end position="184"/>
    </location>
</feature>
<dbReference type="InterPro" id="IPR037185">
    <property type="entry name" value="EmrE-like"/>
</dbReference>
<reference evidence="7 8" key="1">
    <citation type="submission" date="2018-06" db="EMBL/GenBank/DDBJ databases">
        <authorList>
            <consortium name="Pathogen Informatics"/>
            <person name="Doyle S."/>
        </authorList>
    </citation>
    <scope>NUCLEOTIDE SEQUENCE [LARGE SCALE GENOMIC DNA]</scope>
    <source>
        <strain evidence="7 8">NCTC11842</strain>
    </source>
</reference>
<evidence type="ECO:0000256" key="2">
    <source>
        <dbReference type="ARBA" id="ARBA00022692"/>
    </source>
</evidence>
<dbReference type="SUPFAM" id="SSF103481">
    <property type="entry name" value="Multidrug resistance efflux transporter EmrE"/>
    <property type="match status" value="2"/>
</dbReference>
<evidence type="ECO:0000256" key="5">
    <source>
        <dbReference type="SAM" id="Phobius"/>
    </source>
</evidence>
<feature type="transmembrane region" description="Helical" evidence="5">
    <location>
        <begin position="263"/>
        <end position="282"/>
    </location>
</feature>
<protein>
    <submittedName>
        <fullName evidence="7">Permease, DMT superfamily</fullName>
    </submittedName>
</protein>
<dbReference type="AlphaFoldDB" id="A0A2X2DG22"/>